<dbReference type="Proteomes" id="UP000193411">
    <property type="component" value="Unassembled WGS sequence"/>
</dbReference>
<proteinExistence type="predicted"/>
<protein>
    <submittedName>
        <fullName evidence="1">Uncharacterized protein</fullName>
    </submittedName>
</protein>
<sequence>MSIDPITNASAPCDAPTRSHAAALVSLRAWHSLRRRSEYIHSMTNDHLLRVSPAHALAPLDFSDVEPEWGAFTMEHCANADAAHLSLRRVMALLLGHLGFTGCRPSVLYVMADLYVDALTRMAGAARTVVEVSHDAGVPVDVDRVVAEVQLREWAERGLSDNQEAKSRLAEEKLRVALETAGVDPLGLHDHAVLDVCRAASRLGELERRVEGRVRDMLFGTSSKPTNPLHLDDLPDPSDDPDFFTSGSFLSSILGEDILGLSSLGLTPNSATASSALVAKSRTALAALPSTSLWIKDHKTGFYYKRVTDTETDGDPEAEMVARWKGDKALEPWRPVVWIEVEQPPANEEEAAWPIRKSRRRKRWQKSRWWRRRGGRANG</sequence>
<comment type="caution">
    <text evidence="1">The sequence shown here is derived from an EMBL/GenBank/DDBJ whole genome shotgun (WGS) entry which is preliminary data.</text>
</comment>
<accession>A0A1Y2HB29</accession>
<gene>
    <name evidence="1" type="ORF">BCR44DRAFT_1260880</name>
</gene>
<organism evidence="1 2">
    <name type="scientific">Catenaria anguillulae PL171</name>
    <dbReference type="NCBI Taxonomy" id="765915"/>
    <lineage>
        <taxon>Eukaryota</taxon>
        <taxon>Fungi</taxon>
        <taxon>Fungi incertae sedis</taxon>
        <taxon>Blastocladiomycota</taxon>
        <taxon>Blastocladiomycetes</taxon>
        <taxon>Blastocladiales</taxon>
        <taxon>Catenariaceae</taxon>
        <taxon>Catenaria</taxon>
    </lineage>
</organism>
<keyword evidence="2" id="KW-1185">Reference proteome</keyword>
<dbReference type="EMBL" id="MCFL01000055">
    <property type="protein sequence ID" value="ORZ31797.1"/>
    <property type="molecule type" value="Genomic_DNA"/>
</dbReference>
<name>A0A1Y2HB29_9FUNG</name>
<dbReference type="AlphaFoldDB" id="A0A1Y2HB29"/>
<evidence type="ECO:0000313" key="1">
    <source>
        <dbReference type="EMBL" id="ORZ31797.1"/>
    </source>
</evidence>
<evidence type="ECO:0000313" key="2">
    <source>
        <dbReference type="Proteomes" id="UP000193411"/>
    </source>
</evidence>
<reference evidence="1 2" key="1">
    <citation type="submission" date="2016-07" db="EMBL/GenBank/DDBJ databases">
        <title>Pervasive Adenine N6-methylation of Active Genes in Fungi.</title>
        <authorList>
            <consortium name="DOE Joint Genome Institute"/>
            <person name="Mondo S.J."/>
            <person name="Dannebaum R.O."/>
            <person name="Kuo R.C."/>
            <person name="Labutti K."/>
            <person name="Haridas S."/>
            <person name="Kuo A."/>
            <person name="Salamov A."/>
            <person name="Ahrendt S.R."/>
            <person name="Lipzen A."/>
            <person name="Sullivan W."/>
            <person name="Andreopoulos W.B."/>
            <person name="Clum A."/>
            <person name="Lindquist E."/>
            <person name="Daum C."/>
            <person name="Ramamoorthy G.K."/>
            <person name="Gryganskyi A."/>
            <person name="Culley D."/>
            <person name="Magnuson J.K."/>
            <person name="James T.Y."/>
            <person name="O'Malley M.A."/>
            <person name="Stajich J.E."/>
            <person name="Spatafora J.W."/>
            <person name="Visel A."/>
            <person name="Grigoriev I.V."/>
        </authorList>
    </citation>
    <scope>NUCLEOTIDE SEQUENCE [LARGE SCALE GENOMIC DNA]</scope>
    <source>
        <strain evidence="1 2">PL171</strain>
    </source>
</reference>